<feature type="non-terminal residue" evidence="1">
    <location>
        <position position="1"/>
    </location>
</feature>
<keyword evidence="2" id="KW-1185">Reference proteome</keyword>
<evidence type="ECO:0000313" key="1">
    <source>
        <dbReference type="EMBL" id="KAJ2894150.1"/>
    </source>
</evidence>
<dbReference type="EMBL" id="JANBVB010000448">
    <property type="protein sequence ID" value="KAJ2894150.1"/>
    <property type="molecule type" value="Genomic_DNA"/>
</dbReference>
<dbReference type="Proteomes" id="UP001139981">
    <property type="component" value="Unassembled WGS sequence"/>
</dbReference>
<reference evidence="1" key="1">
    <citation type="submission" date="2022-07" db="EMBL/GenBank/DDBJ databases">
        <title>Phylogenomic reconstructions and comparative analyses of Kickxellomycotina fungi.</title>
        <authorList>
            <person name="Reynolds N.K."/>
            <person name="Stajich J.E."/>
            <person name="Barry K."/>
            <person name="Grigoriev I.V."/>
            <person name="Crous P."/>
            <person name="Smith M.E."/>
        </authorList>
    </citation>
    <scope>NUCLEOTIDE SEQUENCE</scope>
    <source>
        <strain evidence="1">CBS 190363</strain>
    </source>
</reference>
<comment type="caution">
    <text evidence="1">The sequence shown here is derived from an EMBL/GenBank/DDBJ whole genome shotgun (WGS) entry which is preliminary data.</text>
</comment>
<protein>
    <submittedName>
        <fullName evidence="1">Uncharacterized protein</fullName>
    </submittedName>
</protein>
<gene>
    <name evidence="1" type="ORF">IWW38_002661</name>
</gene>
<organism evidence="1 2">
    <name type="scientific">Coemansia aciculifera</name>
    <dbReference type="NCBI Taxonomy" id="417176"/>
    <lineage>
        <taxon>Eukaryota</taxon>
        <taxon>Fungi</taxon>
        <taxon>Fungi incertae sedis</taxon>
        <taxon>Zoopagomycota</taxon>
        <taxon>Kickxellomycotina</taxon>
        <taxon>Kickxellomycetes</taxon>
        <taxon>Kickxellales</taxon>
        <taxon>Kickxellaceae</taxon>
        <taxon>Coemansia</taxon>
    </lineage>
</organism>
<sequence length="260" mass="27102">REKGVVKKFQPTYAVLTKQGYLHCYAEQKDLLETSPDISFHLSDCSVSLPEDSTLFVVSINDKKLGRSKYLFRASSASYVDHWVNAISSASTKQQSTLESHVVGGTLRNSAAARAAAEANAGASSTLPTAAGVTAGELAMRYANEDAQAQQQKVNELPSGNIAGTPLEGEQFYAARDYVSDAAQHGHKHSGSQGTINSGSNGVAKDDAGHREGGALPGYGTPQTSAGTVPATAVTSPDMATSQPPLPHPAVSFPVPFAGI</sequence>
<accession>A0ACC1M2W1</accession>
<name>A0ACC1M2W1_9FUNG</name>
<evidence type="ECO:0000313" key="2">
    <source>
        <dbReference type="Proteomes" id="UP001139981"/>
    </source>
</evidence>
<proteinExistence type="predicted"/>